<dbReference type="FunFam" id="3.40.50.300:FF:000112">
    <property type="entry name" value="Eukaryotic translation initiation factor 5B"/>
    <property type="match status" value="1"/>
</dbReference>
<feature type="transmembrane region" description="Helical" evidence="19">
    <location>
        <begin position="1632"/>
        <end position="1649"/>
    </location>
</feature>
<dbReference type="Gene3D" id="3.40.50.300">
    <property type="entry name" value="P-loop containing nucleotide triphosphate hydrolases"/>
    <property type="match status" value="1"/>
</dbReference>
<feature type="compositionally biased region" description="Acidic residues" evidence="18">
    <location>
        <begin position="177"/>
        <end position="186"/>
    </location>
</feature>
<comment type="caution">
    <text evidence="21">The sequence shown here is derived from an EMBL/GenBank/DDBJ whole genome shotgun (WGS) entry which is preliminary data.</text>
</comment>
<feature type="compositionally biased region" description="Acidic residues" evidence="18">
    <location>
        <begin position="151"/>
        <end position="160"/>
    </location>
</feature>
<dbReference type="InterPro" id="IPR009000">
    <property type="entry name" value="Transl_B-barrel_sf"/>
</dbReference>
<evidence type="ECO:0000256" key="13">
    <source>
        <dbReference type="ARBA" id="ARBA00022989"/>
    </source>
</evidence>
<evidence type="ECO:0000256" key="12">
    <source>
        <dbReference type="ARBA" id="ARBA00022917"/>
    </source>
</evidence>
<dbReference type="EC" id="3.6.5.3" evidence="4"/>
<sequence length="1746" mass="188473">MAPKNKGKKGKKADDDYWAEAGEPVAQSITFDTAADESDHGMGGEKGESSFAALNDEGAANNEDEDFGGLMSAIKASSKKDKKDKKKKKGGAAADIDEDAPAGDAEADDAAESKGPVQVTADDLADEEWGPVKEKKKGKKDKKKKGKAAKDEEEDEEEKADGEAPAAETAPAKAEDDAAEDEEGGEDGGPKVLSKKEKEKQKKEREKAKKKAQAAAKKAAAGGDAAPAPEPTKAEETTATPAAVDEEDAEDEAGGAGDSKKKKKKKKAKKEEEPAPAPTTGKTKGAGKMSALRAIMEEKKRLEEEAKQREEEERRRIEEEERLAKEEEEKREAEKQRRKEKEKAKKELAKKEGRLLTKKQREEKAAAERRKEALLASGVQIEGLQRGAPAKKPVYGKKKKGPAVKDASPALESRPQTPSSVASPARAAPSPLPAAPSPAPSSEAAEGDVKSDWDADSDDEAAKAAAAESVKDEWDASSEDEDAKKAEAAKPSSKAAAKASPAPAKAPSVPSKAAPSKAAPAPPKAGAKAAPPKKAAAAAEESSEEESSEDESSEEDSDDDSDDSDSSEDDSDEELTKAQKIAAQRKAEAAARRAKAREAALAAGSKDDLRSPICCILGHVDTGKTKLLDKIRQTNVQEGEAGGITQQIGATYFPVDAIKTKTAVLNKDGTFDYKVPGLLVIDTPGHESFTNLRSRGSSLCNIAILVVDIMHGLEPQTLESLRLLRDRKTPFIVALNKIDRMYGWDPTPDGAFRESLEKQSRAVQREFEDRVAKTIVAFAEQGLNAVLYYDNNNFARNVSLVPTSAITGEGVPDMIMLLIKLTQERMSDRLMYLSELECTVLEVKVIEGLGTTIDVVLSNGILHEGDKIVVCGLNGPIVTQIRALLTPQPLRELRIKSAYVHHKEVKAALGVKITAPDLDKAIAGSRLLVVGPDDDEDDMRDEVMSDLTSLLNNIDKSGRGVCVQASTLGSLEALLDFLKSSKIPVSGINIGPVHKRDVMRSATMLEKAKELACILCFDVPVDRDAERMAEEMGIRLFKADIIYHLFDAFTAYNSEIVEAKRKDAAPQAVWPCRLKIIACFCKRDPIIVGVDILDGTLRVGTPLAVVKTDSATGKREIIDLGKISSLEINHKTYDIVKKSQAGGGVAVKIEHAVYQSAKMFGRHFDEKDELLSHISRQSIDVLKTNFKADVSTEEWMLIKALKPPASSDISNMSPSSSKIDVDSKAPADQEAVRSVDQDELQLQNLGYKQQLHRSWHLVESFAASFCSLNFIGGVRGALFLGLLAGGPAAIWSSYIITIVCMTITAAVLAEICSALPLSGSIYIWAAESAGPKYARFFGFVVAWWSCTAWMTFVASNCQGTANYILSLLVVYEVDFPGGMEYANPRWRAVIWAVSEGLLMVSVAINYLPPRLYSKVFKFSAMLMMFDFLLCVIWLPIGVSKTYGFRSAKDVFTLVYNGTGAPTGWNWILCFLFTGGSMTGFDASGHIAEETMNASVVAGKGILYSAVATGILSLITTILFLFCVPDLDTLFALAAPQPFVEIYAMALGRGGATFMTILAILGLILNTSIAIVAASRLVFAVARDGVLPMSKTIGTVTADGQPRNAVTLLYIFAALMLCTILPSTVAFTSLVSAGAIPTIAAYALIPMLRLTMTPGHFQNSYFNLGKWAKPFYVIAFVFNCILFSVDISPFYFPVTDADSFNFACVIFGAVTIFGIASWYFIPENKWLRREHVLQAMAEADGERARED</sequence>
<dbReference type="InterPro" id="IPR002293">
    <property type="entry name" value="AA/rel_permease1"/>
</dbReference>
<dbReference type="FunFam" id="3.40.50.10050:FF:000002">
    <property type="entry name" value="Eukaryotic translation initiation factor 5B"/>
    <property type="match status" value="1"/>
</dbReference>
<dbReference type="FunFam" id="2.40.30.10:FF:000013">
    <property type="entry name" value="eukaryotic translation initiation factor 5B"/>
    <property type="match status" value="1"/>
</dbReference>
<feature type="compositionally biased region" description="Low complexity" evidence="18">
    <location>
        <begin position="278"/>
        <end position="288"/>
    </location>
</feature>
<evidence type="ECO:0000256" key="8">
    <source>
        <dbReference type="ARBA" id="ARBA00022692"/>
    </source>
</evidence>
<name>A0A550CUZ8_9AGAR</name>
<evidence type="ECO:0000256" key="5">
    <source>
        <dbReference type="ARBA" id="ARBA00013824"/>
    </source>
</evidence>
<dbReference type="CDD" id="cd03703">
    <property type="entry name" value="aeIF5B_II"/>
    <property type="match status" value="1"/>
</dbReference>
<evidence type="ECO:0000256" key="17">
    <source>
        <dbReference type="ARBA" id="ARBA00048107"/>
    </source>
</evidence>
<dbReference type="PANTHER" id="PTHR43381">
    <property type="entry name" value="TRANSLATION INITIATION FACTOR IF-2-RELATED"/>
    <property type="match status" value="1"/>
</dbReference>
<feature type="compositionally biased region" description="Acidic residues" evidence="18">
    <location>
        <begin position="541"/>
        <end position="573"/>
    </location>
</feature>
<dbReference type="PANTHER" id="PTHR43381:SF4">
    <property type="entry name" value="EUKARYOTIC TRANSLATION INITIATION FACTOR 5B"/>
    <property type="match status" value="1"/>
</dbReference>
<evidence type="ECO:0000256" key="15">
    <source>
        <dbReference type="ARBA" id="ARBA00023136"/>
    </source>
</evidence>
<dbReference type="InterPro" id="IPR027417">
    <property type="entry name" value="P-loop_NTPase"/>
</dbReference>
<proteinExistence type="inferred from homology"/>
<feature type="compositionally biased region" description="Low complexity" evidence="18">
    <location>
        <begin position="163"/>
        <end position="172"/>
    </location>
</feature>
<reference evidence="21 22" key="1">
    <citation type="journal article" date="2019" name="New Phytol.">
        <title>Comparative genomics reveals unique wood-decay strategies and fruiting body development in the Schizophyllaceae.</title>
        <authorList>
            <person name="Almasi E."/>
            <person name="Sahu N."/>
            <person name="Krizsan K."/>
            <person name="Balint B."/>
            <person name="Kovacs G.M."/>
            <person name="Kiss B."/>
            <person name="Cseklye J."/>
            <person name="Drula E."/>
            <person name="Henrissat B."/>
            <person name="Nagy I."/>
            <person name="Chovatia M."/>
            <person name="Adam C."/>
            <person name="LaButti K."/>
            <person name="Lipzen A."/>
            <person name="Riley R."/>
            <person name="Grigoriev I.V."/>
            <person name="Nagy L.G."/>
        </authorList>
    </citation>
    <scope>NUCLEOTIDE SEQUENCE [LARGE SCALE GENOMIC DNA]</scope>
    <source>
        <strain evidence="21 22">NL-1724</strain>
    </source>
</reference>
<feature type="region of interest" description="Disordered" evidence="18">
    <location>
        <begin position="1"/>
        <end position="589"/>
    </location>
</feature>
<evidence type="ECO:0000256" key="19">
    <source>
        <dbReference type="SAM" id="Phobius"/>
    </source>
</evidence>
<dbReference type="EMBL" id="VDMD01000002">
    <property type="protein sequence ID" value="TRM68617.1"/>
    <property type="molecule type" value="Genomic_DNA"/>
</dbReference>
<feature type="transmembrane region" description="Helical" evidence="19">
    <location>
        <begin position="1699"/>
        <end position="1720"/>
    </location>
</feature>
<accession>A0A550CUZ8</accession>
<feature type="compositionally biased region" description="Low complexity" evidence="18">
    <location>
        <begin position="418"/>
        <end position="429"/>
    </location>
</feature>
<dbReference type="Pfam" id="PF11987">
    <property type="entry name" value="IF-2"/>
    <property type="match status" value="1"/>
</dbReference>
<keyword evidence="6" id="KW-0963">Cytoplasm</keyword>
<dbReference type="InterPro" id="IPR036925">
    <property type="entry name" value="TIF_IF2_dom3_sf"/>
</dbReference>
<dbReference type="Pfam" id="PF13520">
    <property type="entry name" value="AA_permease_2"/>
    <property type="match status" value="1"/>
</dbReference>
<feature type="compositionally biased region" description="Pro residues" evidence="18">
    <location>
        <begin position="430"/>
        <end position="439"/>
    </location>
</feature>
<dbReference type="InterPro" id="IPR000795">
    <property type="entry name" value="T_Tr_GTP-bd_dom"/>
</dbReference>
<evidence type="ECO:0000256" key="9">
    <source>
        <dbReference type="ARBA" id="ARBA00022723"/>
    </source>
</evidence>
<dbReference type="Pfam" id="PF14578">
    <property type="entry name" value="GTP_EFTU_D4"/>
    <property type="match status" value="1"/>
</dbReference>
<keyword evidence="8 19" id="KW-0812">Transmembrane</keyword>
<keyword evidence="22" id="KW-1185">Reference proteome</keyword>
<evidence type="ECO:0000256" key="7">
    <source>
        <dbReference type="ARBA" id="ARBA00022540"/>
    </source>
</evidence>
<keyword evidence="13 19" id="KW-1133">Transmembrane helix</keyword>
<feature type="compositionally biased region" description="Low complexity" evidence="18">
    <location>
        <begin position="213"/>
        <end position="227"/>
    </location>
</feature>
<feature type="compositionally biased region" description="Basic and acidic residues" evidence="18">
    <location>
        <begin position="295"/>
        <end position="373"/>
    </location>
</feature>
<feature type="transmembrane region" description="Helical" evidence="19">
    <location>
        <begin position="1295"/>
        <end position="1324"/>
    </location>
</feature>
<feature type="transmembrane region" description="Helical" evidence="19">
    <location>
        <begin position="1336"/>
        <end position="1354"/>
    </location>
</feature>
<feature type="transmembrane region" description="Helical" evidence="19">
    <location>
        <begin position="1415"/>
        <end position="1436"/>
    </location>
</feature>
<organism evidence="21 22">
    <name type="scientific">Schizophyllum amplum</name>
    <dbReference type="NCBI Taxonomy" id="97359"/>
    <lineage>
        <taxon>Eukaryota</taxon>
        <taxon>Fungi</taxon>
        <taxon>Dikarya</taxon>
        <taxon>Basidiomycota</taxon>
        <taxon>Agaricomycotina</taxon>
        <taxon>Agaricomycetes</taxon>
        <taxon>Agaricomycetidae</taxon>
        <taxon>Agaricales</taxon>
        <taxon>Schizophyllaceae</taxon>
        <taxon>Schizophyllum</taxon>
    </lineage>
</organism>
<dbReference type="GO" id="GO:0003924">
    <property type="term" value="F:GTPase activity"/>
    <property type="evidence" value="ECO:0007669"/>
    <property type="project" value="InterPro"/>
</dbReference>
<feature type="compositionally biased region" description="Basic residues" evidence="18">
    <location>
        <begin position="80"/>
        <end position="90"/>
    </location>
</feature>
<dbReference type="InterPro" id="IPR029459">
    <property type="entry name" value="EFTU-type"/>
</dbReference>
<feature type="transmembrane region" description="Helical" evidence="19">
    <location>
        <begin position="1501"/>
        <end position="1521"/>
    </location>
</feature>
<feature type="transmembrane region" description="Helical" evidence="19">
    <location>
        <begin position="1607"/>
        <end position="1626"/>
    </location>
</feature>
<feature type="compositionally biased region" description="Acidic residues" evidence="18">
    <location>
        <begin position="95"/>
        <end position="110"/>
    </location>
</feature>
<feature type="domain" description="Tr-type G" evidence="20">
    <location>
        <begin position="609"/>
        <end position="827"/>
    </location>
</feature>
<evidence type="ECO:0000256" key="11">
    <source>
        <dbReference type="ARBA" id="ARBA00022801"/>
    </source>
</evidence>
<dbReference type="Gene3D" id="3.40.50.10050">
    <property type="entry name" value="Translation initiation factor IF- 2, domain 3"/>
    <property type="match status" value="1"/>
</dbReference>
<keyword evidence="14" id="KW-0342">GTP-binding</keyword>
<evidence type="ECO:0000256" key="4">
    <source>
        <dbReference type="ARBA" id="ARBA00011986"/>
    </source>
</evidence>
<dbReference type="CDD" id="cd01887">
    <property type="entry name" value="IF2_eIF5B"/>
    <property type="match status" value="1"/>
</dbReference>
<evidence type="ECO:0000313" key="22">
    <source>
        <dbReference type="Proteomes" id="UP000320762"/>
    </source>
</evidence>
<dbReference type="GO" id="GO:0022857">
    <property type="term" value="F:transmembrane transporter activity"/>
    <property type="evidence" value="ECO:0007669"/>
    <property type="project" value="InterPro"/>
</dbReference>
<evidence type="ECO:0000259" key="20">
    <source>
        <dbReference type="PROSITE" id="PS51722"/>
    </source>
</evidence>
<keyword evidence="15 19" id="KW-0472">Membrane</keyword>
<gene>
    <name evidence="21" type="ORF">BD626DRAFT_555311</name>
</gene>
<protein>
    <recommendedName>
        <fullName evidence="5">Eukaryotic translation initiation factor 5B</fullName>
        <ecNumber evidence="4">3.6.5.3</ecNumber>
    </recommendedName>
    <alternativeName>
        <fullName evidence="16">Translation initiation factor IF-2</fullName>
    </alternativeName>
</protein>
<dbReference type="PRINTS" id="PR00315">
    <property type="entry name" value="ELONGATNFCT"/>
</dbReference>
<feature type="compositionally biased region" description="Basic and acidic residues" evidence="18">
    <location>
        <begin position="194"/>
        <end position="207"/>
    </location>
</feature>
<dbReference type="NCBIfam" id="TIGR00231">
    <property type="entry name" value="small_GTP"/>
    <property type="match status" value="1"/>
</dbReference>
<dbReference type="SUPFAM" id="SSF52156">
    <property type="entry name" value="Initiation factor IF2/eIF5b, domain 3"/>
    <property type="match status" value="1"/>
</dbReference>
<feature type="compositionally biased region" description="Basic residues" evidence="18">
    <location>
        <begin position="1"/>
        <end position="11"/>
    </location>
</feature>
<dbReference type="SUPFAM" id="SSF50447">
    <property type="entry name" value="Translation proteins"/>
    <property type="match status" value="1"/>
</dbReference>
<keyword evidence="7" id="KW-0396">Initiation factor</keyword>
<feature type="transmembrane region" description="Helical" evidence="19">
    <location>
        <begin position="1388"/>
        <end position="1408"/>
    </location>
</feature>
<dbReference type="FunFam" id="2.40.30.10:FF:000026">
    <property type="entry name" value="Eukaryotic translation initiation factor 5B"/>
    <property type="match status" value="1"/>
</dbReference>
<dbReference type="NCBIfam" id="NF003078">
    <property type="entry name" value="PRK04004.1"/>
    <property type="match status" value="1"/>
</dbReference>
<feature type="compositionally biased region" description="Low complexity" evidence="18">
    <location>
        <begin position="489"/>
        <end position="540"/>
    </location>
</feature>
<dbReference type="GO" id="GO:0005739">
    <property type="term" value="C:mitochondrion"/>
    <property type="evidence" value="ECO:0007669"/>
    <property type="project" value="TreeGrafter"/>
</dbReference>
<evidence type="ECO:0000256" key="6">
    <source>
        <dbReference type="ARBA" id="ARBA00022490"/>
    </source>
</evidence>
<dbReference type="Proteomes" id="UP000320762">
    <property type="component" value="Unassembled WGS sequence"/>
</dbReference>
<keyword evidence="11" id="KW-0378">Hydrolase</keyword>
<keyword evidence="9" id="KW-0479">Metal-binding</keyword>
<dbReference type="InterPro" id="IPR005225">
    <property type="entry name" value="Small_GTP-bd"/>
</dbReference>
<evidence type="ECO:0000256" key="3">
    <source>
        <dbReference type="ARBA" id="ARBA00007733"/>
    </source>
</evidence>
<comment type="catalytic activity">
    <reaction evidence="17">
        <text>GTP + H2O = GDP + phosphate + H(+)</text>
        <dbReference type="Rhea" id="RHEA:19669"/>
        <dbReference type="ChEBI" id="CHEBI:15377"/>
        <dbReference type="ChEBI" id="CHEBI:15378"/>
        <dbReference type="ChEBI" id="CHEBI:37565"/>
        <dbReference type="ChEBI" id="CHEBI:43474"/>
        <dbReference type="ChEBI" id="CHEBI:58189"/>
        <dbReference type="EC" id="3.6.5.3"/>
    </reaction>
</comment>
<feature type="compositionally biased region" description="Acidic residues" evidence="18">
    <location>
        <begin position="244"/>
        <end position="253"/>
    </location>
</feature>
<dbReference type="Gene3D" id="2.40.30.10">
    <property type="entry name" value="Translation factors"/>
    <property type="match status" value="2"/>
</dbReference>
<dbReference type="InterPro" id="IPR015760">
    <property type="entry name" value="TIF_IF2"/>
</dbReference>
<evidence type="ECO:0000256" key="1">
    <source>
        <dbReference type="ARBA" id="ARBA00004141"/>
    </source>
</evidence>
<keyword evidence="10" id="KW-0547">Nucleotide-binding</keyword>
<keyword evidence="12" id="KW-0648">Protein biosynthesis</keyword>
<comment type="subcellular location">
    <subcellularLocation>
        <location evidence="2">Cytoplasm</location>
    </subcellularLocation>
    <subcellularLocation>
        <location evidence="1">Membrane</location>
        <topology evidence="1">Multi-pass membrane protein</topology>
    </subcellularLocation>
</comment>
<dbReference type="Gene3D" id="1.20.1740.10">
    <property type="entry name" value="Amino acid/polyamine transporter I"/>
    <property type="match status" value="1"/>
</dbReference>
<feature type="compositionally biased region" description="Basic and acidic residues" evidence="18">
    <location>
        <begin position="37"/>
        <end position="48"/>
    </location>
</feature>
<evidence type="ECO:0000256" key="18">
    <source>
        <dbReference type="SAM" id="MobiDB-lite"/>
    </source>
</evidence>
<evidence type="ECO:0000256" key="14">
    <source>
        <dbReference type="ARBA" id="ARBA00023134"/>
    </source>
</evidence>
<dbReference type="InterPro" id="IPR023115">
    <property type="entry name" value="TIF_IF2_dom3"/>
</dbReference>
<feature type="compositionally biased region" description="Basic residues" evidence="18">
    <location>
        <begin position="134"/>
        <end position="147"/>
    </location>
</feature>
<evidence type="ECO:0000256" key="16">
    <source>
        <dbReference type="ARBA" id="ARBA00032478"/>
    </source>
</evidence>
<evidence type="ECO:0000313" key="21">
    <source>
        <dbReference type="EMBL" id="TRM68617.1"/>
    </source>
</evidence>
<dbReference type="Pfam" id="PF00009">
    <property type="entry name" value="GTP_EFTU"/>
    <property type="match status" value="1"/>
</dbReference>
<dbReference type="GO" id="GO:0046872">
    <property type="term" value="F:metal ion binding"/>
    <property type="evidence" value="ECO:0007669"/>
    <property type="project" value="UniProtKB-KW"/>
</dbReference>
<dbReference type="GO" id="GO:0016020">
    <property type="term" value="C:membrane"/>
    <property type="evidence" value="ECO:0007669"/>
    <property type="project" value="UniProtKB-SubCell"/>
</dbReference>
<dbReference type="PROSITE" id="PS51722">
    <property type="entry name" value="G_TR_2"/>
    <property type="match status" value="1"/>
</dbReference>
<feature type="transmembrane region" description="Helical" evidence="19">
    <location>
        <begin position="1670"/>
        <end position="1693"/>
    </location>
</feature>
<dbReference type="GO" id="GO:0005525">
    <property type="term" value="F:GTP binding"/>
    <property type="evidence" value="ECO:0007669"/>
    <property type="project" value="UniProtKB-KW"/>
</dbReference>
<evidence type="ECO:0000256" key="10">
    <source>
        <dbReference type="ARBA" id="ARBA00022741"/>
    </source>
</evidence>
<feature type="transmembrane region" description="Helical" evidence="19">
    <location>
        <begin position="1463"/>
        <end position="1480"/>
    </location>
</feature>
<dbReference type="OrthoDB" id="4928at2759"/>
<dbReference type="STRING" id="97359.A0A550CUZ8"/>
<dbReference type="GO" id="GO:0003743">
    <property type="term" value="F:translation initiation factor activity"/>
    <property type="evidence" value="ECO:0007669"/>
    <property type="project" value="UniProtKB-KW"/>
</dbReference>
<dbReference type="SUPFAM" id="SSF52540">
    <property type="entry name" value="P-loop containing nucleoside triphosphate hydrolases"/>
    <property type="match status" value="1"/>
</dbReference>
<comment type="similarity">
    <text evidence="3">Belongs to the TRAFAC class translation factor GTPase superfamily. Classic translation factor GTPase family. IF-2 subfamily.</text>
</comment>
<evidence type="ECO:0000256" key="2">
    <source>
        <dbReference type="ARBA" id="ARBA00004496"/>
    </source>
</evidence>